<proteinExistence type="predicted"/>
<dbReference type="AlphaFoldDB" id="A0A182CZD1"/>
<name>A0A182CZD1_BLAVI</name>
<gene>
    <name evidence="1" type="ORF">BV133_249</name>
</gene>
<accession>A0A182CZD1</accession>
<evidence type="ECO:0000313" key="1">
    <source>
        <dbReference type="EMBL" id="BAR97842.1"/>
    </source>
</evidence>
<reference evidence="1" key="1">
    <citation type="journal article" date="2015" name="Genome Announc.">
        <title>Complete Genome Sequence of the Bacteriochlorophyll b-Producing Photosynthetic Bacterium Blastochloris viridis.</title>
        <authorList>
            <person name="Tsukatani Y."/>
            <person name="Hirose Y."/>
            <person name="Harada J."/>
            <person name="Misawa N."/>
            <person name="Mori K."/>
            <person name="Inoue K."/>
            <person name="Tamiaki H."/>
        </authorList>
    </citation>
    <scope>NUCLEOTIDE SEQUENCE [LARGE SCALE GENOMIC DNA]</scope>
    <source>
        <strain evidence="1">DSM 133</strain>
    </source>
</reference>
<dbReference type="EMBL" id="AP014854">
    <property type="protein sequence ID" value="BAR97842.1"/>
    <property type="molecule type" value="Genomic_DNA"/>
</dbReference>
<organism evidence="1">
    <name type="scientific">Blastochloris viridis</name>
    <name type="common">Rhodopseudomonas viridis</name>
    <dbReference type="NCBI Taxonomy" id="1079"/>
    <lineage>
        <taxon>Bacteria</taxon>
        <taxon>Pseudomonadati</taxon>
        <taxon>Pseudomonadota</taxon>
        <taxon>Alphaproteobacteria</taxon>
        <taxon>Hyphomicrobiales</taxon>
        <taxon>Blastochloridaceae</taxon>
        <taxon>Blastochloris</taxon>
    </lineage>
</organism>
<sequence>MDSKENQKIRRMWRLHRRHGASPSAAMLRCRGAFAVPALLNPNVGTGR</sequence>
<protein>
    <submittedName>
        <fullName evidence="1">Uncharacterized protein</fullName>
    </submittedName>
</protein>